<dbReference type="InterPro" id="IPR050443">
    <property type="entry name" value="RbsD/FucU_mutarotase"/>
</dbReference>
<evidence type="ECO:0000313" key="5">
    <source>
        <dbReference type="Proteomes" id="UP000539111"/>
    </source>
</evidence>
<keyword evidence="5" id="KW-1185">Reference proteome</keyword>
<dbReference type="Proteomes" id="UP000539111">
    <property type="component" value="Unassembled WGS sequence"/>
</dbReference>
<dbReference type="RefSeq" id="WP_179426214.1">
    <property type="nucleotide sequence ID" value="NZ_JACBZP010000001.1"/>
</dbReference>
<comment type="catalytic activity">
    <reaction evidence="1">
        <text>beta-D-ribopyranose = beta-D-ribofuranose</text>
        <dbReference type="Rhea" id="RHEA:25432"/>
        <dbReference type="ChEBI" id="CHEBI:27476"/>
        <dbReference type="ChEBI" id="CHEBI:47002"/>
        <dbReference type="EC" id="5.4.99.62"/>
    </reaction>
</comment>
<dbReference type="Gene3D" id="3.40.1650.10">
    <property type="entry name" value="RbsD-like domain"/>
    <property type="match status" value="1"/>
</dbReference>
<dbReference type="SUPFAM" id="SSF102546">
    <property type="entry name" value="RbsD-like"/>
    <property type="match status" value="1"/>
</dbReference>
<dbReference type="GO" id="GO:0036373">
    <property type="term" value="F:L-fucose mutarotase activity"/>
    <property type="evidence" value="ECO:0007669"/>
    <property type="project" value="UniProtKB-EC"/>
</dbReference>
<dbReference type="GO" id="GO:0006004">
    <property type="term" value="P:fucose metabolic process"/>
    <property type="evidence" value="ECO:0007669"/>
    <property type="project" value="TreeGrafter"/>
</dbReference>
<reference evidence="4 5" key="1">
    <citation type="submission" date="2020-07" db="EMBL/GenBank/DDBJ databases">
        <title>Sequencing the genomes of 1000 actinobacteria strains.</title>
        <authorList>
            <person name="Klenk H.-P."/>
        </authorList>
    </citation>
    <scope>NUCLEOTIDE SEQUENCE [LARGE SCALE GENOMIC DNA]</scope>
    <source>
        <strain evidence="4 5">DSM 26341</strain>
    </source>
</reference>
<dbReference type="InterPro" id="IPR007721">
    <property type="entry name" value="RbsD_FucU"/>
</dbReference>
<organism evidence="4 5">
    <name type="scientific">Spelaeicoccus albus</name>
    <dbReference type="NCBI Taxonomy" id="1280376"/>
    <lineage>
        <taxon>Bacteria</taxon>
        <taxon>Bacillati</taxon>
        <taxon>Actinomycetota</taxon>
        <taxon>Actinomycetes</taxon>
        <taxon>Micrococcales</taxon>
        <taxon>Brevibacteriaceae</taxon>
        <taxon>Spelaeicoccus</taxon>
    </lineage>
</organism>
<dbReference type="InterPro" id="IPR023750">
    <property type="entry name" value="RbsD-like_sf"/>
</dbReference>
<dbReference type="EC" id="5.1.3.29" evidence="4"/>
<name>A0A7Z0A955_9MICO</name>
<dbReference type="GO" id="GO:0062193">
    <property type="term" value="F:D-ribose pyranase activity"/>
    <property type="evidence" value="ECO:0007669"/>
    <property type="project" value="UniProtKB-EC"/>
</dbReference>
<protein>
    <submittedName>
        <fullName evidence="4">L-fucose mutarotase</fullName>
        <ecNumber evidence="4">5.1.3.29</ecNumber>
    </submittedName>
</protein>
<proteinExistence type="predicted"/>
<gene>
    <name evidence="4" type="ORF">BJY26_001003</name>
</gene>
<sequence>MLTGIHPLLTGRLLWCLDRLGHSDSVVIADAHFPAARIAAENAGTVLDFPAVGSPDMLAAVRTVIPLDDAPALDLMASASGDVLVVQQELMRVAGVDAEHVRFTDRFDFYETAAGSSVIVRTGETRQYGNVLLRKGLVDPAGDSAPPLREGTAS</sequence>
<accession>A0A7Z0A955</accession>
<dbReference type="Pfam" id="PF05025">
    <property type="entry name" value="RbsD_FucU"/>
    <property type="match status" value="1"/>
</dbReference>
<comment type="caution">
    <text evidence="4">The sequence shown here is derived from an EMBL/GenBank/DDBJ whole genome shotgun (WGS) entry which is preliminary data.</text>
</comment>
<comment type="catalytic activity">
    <reaction evidence="3">
        <text>alpha-L-fucose = beta-L-fucose</text>
        <dbReference type="Rhea" id="RHEA:25580"/>
        <dbReference type="ChEBI" id="CHEBI:42548"/>
        <dbReference type="ChEBI" id="CHEBI:42589"/>
        <dbReference type="EC" id="5.1.3.29"/>
    </reaction>
</comment>
<dbReference type="GO" id="GO:0042806">
    <property type="term" value="F:fucose binding"/>
    <property type="evidence" value="ECO:0007669"/>
    <property type="project" value="TreeGrafter"/>
</dbReference>
<evidence type="ECO:0000256" key="2">
    <source>
        <dbReference type="ARBA" id="ARBA00023235"/>
    </source>
</evidence>
<dbReference type="AlphaFoldDB" id="A0A7Z0A955"/>
<evidence type="ECO:0000313" key="4">
    <source>
        <dbReference type="EMBL" id="NYI66697.1"/>
    </source>
</evidence>
<dbReference type="PANTHER" id="PTHR31690">
    <property type="entry name" value="FUCOSE MUTAROTASE"/>
    <property type="match status" value="1"/>
</dbReference>
<evidence type="ECO:0000256" key="1">
    <source>
        <dbReference type="ARBA" id="ARBA00000223"/>
    </source>
</evidence>
<evidence type="ECO:0000256" key="3">
    <source>
        <dbReference type="ARBA" id="ARBA00036324"/>
    </source>
</evidence>
<keyword evidence="2 4" id="KW-0413">Isomerase</keyword>
<dbReference type="EMBL" id="JACBZP010000001">
    <property type="protein sequence ID" value="NYI66697.1"/>
    <property type="molecule type" value="Genomic_DNA"/>
</dbReference>
<dbReference type="PANTHER" id="PTHR31690:SF4">
    <property type="entry name" value="FUCOSE MUTAROTASE"/>
    <property type="match status" value="1"/>
</dbReference>